<dbReference type="CDD" id="cd18722">
    <property type="entry name" value="PIN_NicB-like"/>
    <property type="match status" value="1"/>
</dbReference>
<organism evidence="2 3">
    <name type="scientific">Brachyspira aalborgi</name>
    <dbReference type="NCBI Taxonomy" id="29522"/>
    <lineage>
        <taxon>Bacteria</taxon>
        <taxon>Pseudomonadati</taxon>
        <taxon>Spirochaetota</taxon>
        <taxon>Spirochaetia</taxon>
        <taxon>Brachyspirales</taxon>
        <taxon>Brachyspiraceae</taxon>
        <taxon>Brachyspira</taxon>
    </lineage>
</organism>
<sequence length="202" mass="23472">MNKVNFYIDGFNIYHAIDKMKDNKLKWINYKLLCQKILKSNEIINQIFYFSAYATWKQSSFLKHRVFVRALKTENINIVLGNFKNKTKYIPNINYNYKYHEEKESDVNIAIHLVRDACRKNCNTAIILSGDSDLVPAIKMAKIENNNLKIGVVIPPNVQADSLKKASDFNIKLSEFSLSDFLFPKNIILDNKNIISCPTDWL</sequence>
<dbReference type="AlphaFoldDB" id="A0A5C8G377"/>
<dbReference type="EMBL" id="SAYI01000015">
    <property type="protein sequence ID" value="TXJ56502.1"/>
    <property type="molecule type" value="Genomic_DNA"/>
</dbReference>
<proteinExistence type="predicted"/>
<evidence type="ECO:0000313" key="2">
    <source>
        <dbReference type="EMBL" id="TXJ56502.1"/>
    </source>
</evidence>
<dbReference type="RefSeq" id="WP_147530816.1">
    <property type="nucleotide sequence ID" value="NZ_SAYI01000015.1"/>
</dbReference>
<comment type="caution">
    <text evidence="2">The sequence shown here is derived from an EMBL/GenBank/DDBJ whole genome shotgun (WGS) entry which is preliminary data.</text>
</comment>
<evidence type="ECO:0000259" key="1">
    <source>
        <dbReference type="Pfam" id="PF01936"/>
    </source>
</evidence>
<evidence type="ECO:0000313" key="3">
    <source>
        <dbReference type="Proteomes" id="UP000322327"/>
    </source>
</evidence>
<accession>A0A5C8G377</accession>
<dbReference type="Pfam" id="PF01936">
    <property type="entry name" value="NYN"/>
    <property type="match status" value="1"/>
</dbReference>
<dbReference type="GO" id="GO:0004540">
    <property type="term" value="F:RNA nuclease activity"/>
    <property type="evidence" value="ECO:0007669"/>
    <property type="project" value="InterPro"/>
</dbReference>
<dbReference type="InterPro" id="IPR021139">
    <property type="entry name" value="NYN"/>
</dbReference>
<dbReference type="PANTHER" id="PTHR35458:SF8">
    <property type="entry name" value="SLR0650 PROTEIN"/>
    <property type="match status" value="1"/>
</dbReference>
<gene>
    <name evidence="2" type="ORF">EPJ76_05180</name>
</gene>
<protein>
    <submittedName>
        <fullName evidence="2">NYN domain-containing protein</fullName>
    </submittedName>
</protein>
<dbReference type="Gene3D" id="3.40.50.1010">
    <property type="entry name" value="5'-nuclease"/>
    <property type="match status" value="1"/>
</dbReference>
<dbReference type="PANTHER" id="PTHR35458">
    <property type="entry name" value="SLR0755 PROTEIN"/>
    <property type="match status" value="1"/>
</dbReference>
<name>A0A5C8G377_9SPIR</name>
<dbReference type="InterPro" id="IPR047140">
    <property type="entry name" value="LabA"/>
</dbReference>
<feature type="domain" description="NYN" evidence="1">
    <location>
        <begin position="4"/>
        <end position="168"/>
    </location>
</feature>
<reference evidence="2 3" key="1">
    <citation type="journal article" date="1992" name="Lakartidningen">
        <title>[Penicillin V and not amoxicillin is the first choice preparation in acute otitis].</title>
        <authorList>
            <person name="Kamme C."/>
            <person name="Lundgren K."/>
            <person name="Prellner K."/>
        </authorList>
    </citation>
    <scope>NUCLEOTIDE SEQUENCE [LARGE SCALE GENOMIC DNA]</scope>
    <source>
        <strain evidence="2 3">PC3053II</strain>
    </source>
</reference>
<dbReference type="Proteomes" id="UP000322327">
    <property type="component" value="Unassembled WGS sequence"/>
</dbReference>